<accession>A0ABT4RU46</accession>
<dbReference type="EMBL" id="JAPCID010000069">
    <property type="protein sequence ID" value="MDA0141913.1"/>
    <property type="molecule type" value="Genomic_DNA"/>
</dbReference>
<comment type="similarity">
    <text evidence="1">Belongs to the LOG family.</text>
</comment>
<dbReference type="NCBIfam" id="TIGR00730">
    <property type="entry name" value="Rossman fold protein, TIGR00730 family"/>
    <property type="match status" value="1"/>
</dbReference>
<comment type="catalytic activity">
    <reaction evidence="1">
        <text>9-ribosyl-trans-zeatin 5'-phosphate + H2O = trans-zeatin + D-ribose 5-phosphate</text>
        <dbReference type="Rhea" id="RHEA:48564"/>
        <dbReference type="ChEBI" id="CHEBI:15377"/>
        <dbReference type="ChEBI" id="CHEBI:16522"/>
        <dbReference type="ChEBI" id="CHEBI:78346"/>
        <dbReference type="ChEBI" id="CHEBI:87947"/>
        <dbReference type="EC" id="3.2.2.n1"/>
    </reaction>
</comment>
<keyword evidence="3" id="KW-1185">Reference proteome</keyword>
<evidence type="ECO:0000256" key="1">
    <source>
        <dbReference type="RuleBase" id="RU363015"/>
    </source>
</evidence>
<comment type="catalytic activity">
    <reaction evidence="1">
        <text>N(6)-(dimethylallyl)adenosine 5'-phosphate + H2O = N(6)-dimethylallyladenine + D-ribose 5-phosphate</text>
        <dbReference type="Rhea" id="RHEA:48560"/>
        <dbReference type="ChEBI" id="CHEBI:15377"/>
        <dbReference type="ChEBI" id="CHEBI:17660"/>
        <dbReference type="ChEBI" id="CHEBI:57526"/>
        <dbReference type="ChEBI" id="CHEBI:78346"/>
        <dbReference type="EC" id="3.2.2.n1"/>
    </reaction>
</comment>
<dbReference type="EC" id="3.2.2.n1" evidence="1"/>
<comment type="caution">
    <text evidence="2">The sequence shown here is derived from an EMBL/GenBank/DDBJ whole genome shotgun (WGS) entry which is preliminary data.</text>
</comment>
<organism evidence="2 3">
    <name type="scientific">Solirubrobacter deserti</name>
    <dbReference type="NCBI Taxonomy" id="2282478"/>
    <lineage>
        <taxon>Bacteria</taxon>
        <taxon>Bacillati</taxon>
        <taxon>Actinomycetota</taxon>
        <taxon>Thermoleophilia</taxon>
        <taxon>Solirubrobacterales</taxon>
        <taxon>Solirubrobacteraceae</taxon>
        <taxon>Solirubrobacter</taxon>
    </lineage>
</organism>
<dbReference type="Pfam" id="PF03641">
    <property type="entry name" value="Lysine_decarbox"/>
    <property type="match status" value="1"/>
</dbReference>
<gene>
    <name evidence="2" type="ORF">OJ962_30775</name>
</gene>
<protein>
    <recommendedName>
        <fullName evidence="1">Cytokinin riboside 5'-monophosphate phosphoribohydrolase</fullName>
        <ecNumber evidence="1">3.2.2.n1</ecNumber>
    </recommendedName>
</protein>
<dbReference type="Proteomes" id="UP001147700">
    <property type="component" value="Unassembled WGS sequence"/>
</dbReference>
<dbReference type="PANTHER" id="PTHR43393">
    <property type="entry name" value="CYTOKININ RIBOSIDE 5'-MONOPHOSPHATE PHOSPHORIBOHYDROLASE"/>
    <property type="match status" value="1"/>
</dbReference>
<proteinExistence type="inferred from homology"/>
<evidence type="ECO:0000313" key="3">
    <source>
        <dbReference type="Proteomes" id="UP001147700"/>
    </source>
</evidence>
<dbReference type="Gene3D" id="3.40.50.450">
    <property type="match status" value="1"/>
</dbReference>
<dbReference type="InterPro" id="IPR031100">
    <property type="entry name" value="LOG_fam"/>
</dbReference>
<sequence>MSQREPRHPTSDDEELLEAETLAILSEYTDAQRVLRIQDELREGFRQLNHVGKAVSIFGSARTPRDHPRYDQARQLARHLGEQGWAIITGGGPGIMEAANRGARDVGATSIGLGIELPHEQSLNEYCDIGINFHYFFTRKVMFVRYASGFVVFPGGFGTLDELFEAATLRQTQKIRYFPIVLFDSGYWAGMLDWLKNSMLADGYINPEDVEALVVTDDPNDCHGALDAVEHRRPRQHRKAA</sequence>
<dbReference type="SUPFAM" id="SSF102405">
    <property type="entry name" value="MCP/YpsA-like"/>
    <property type="match status" value="1"/>
</dbReference>
<dbReference type="InterPro" id="IPR005269">
    <property type="entry name" value="LOG"/>
</dbReference>
<reference evidence="2" key="1">
    <citation type="submission" date="2022-10" db="EMBL/GenBank/DDBJ databases">
        <title>The WGS of Solirubrobacter sp. CPCC 204708.</title>
        <authorList>
            <person name="Jiang Z."/>
        </authorList>
    </citation>
    <scope>NUCLEOTIDE SEQUENCE</scope>
    <source>
        <strain evidence="2">CPCC 204708</strain>
    </source>
</reference>
<name>A0ABT4RU46_9ACTN</name>
<evidence type="ECO:0000313" key="2">
    <source>
        <dbReference type="EMBL" id="MDA0141913.1"/>
    </source>
</evidence>
<dbReference type="InterPro" id="IPR052341">
    <property type="entry name" value="LOG_family_nucleotidases"/>
</dbReference>
<dbReference type="PANTHER" id="PTHR43393:SF2">
    <property type="entry name" value="CYTOKININ RIBOSIDE 5'-MONOPHOSPHATE PHOSPHORIBOHYDROLASE"/>
    <property type="match status" value="1"/>
</dbReference>
<dbReference type="RefSeq" id="WP_202955916.1">
    <property type="nucleotide sequence ID" value="NZ_JAPCID010000069.1"/>
</dbReference>
<keyword evidence="1" id="KW-0378">Hydrolase</keyword>
<keyword evidence="1" id="KW-0203">Cytokinin biosynthesis</keyword>